<dbReference type="InterPro" id="IPR027417">
    <property type="entry name" value="P-loop_NTPase"/>
</dbReference>
<keyword evidence="3" id="KW-0813">Transport</keyword>
<keyword evidence="10" id="KW-1185">Reference proteome</keyword>
<dbReference type="GO" id="GO:0042626">
    <property type="term" value="F:ATPase-coupled transmembrane transporter activity"/>
    <property type="evidence" value="ECO:0007669"/>
    <property type="project" value="TreeGrafter"/>
</dbReference>
<evidence type="ECO:0000256" key="4">
    <source>
        <dbReference type="ARBA" id="ARBA00022692"/>
    </source>
</evidence>
<feature type="domain" description="ABC transporter" evidence="8">
    <location>
        <begin position="82"/>
        <end position="236"/>
    </location>
</feature>
<dbReference type="Proteomes" id="UP000759131">
    <property type="component" value="Unassembled WGS sequence"/>
</dbReference>
<name>A0A7R9KZL6_9ACAR</name>
<feature type="non-terminal residue" evidence="9">
    <location>
        <position position="260"/>
    </location>
</feature>
<keyword evidence="4 7" id="KW-0812">Transmembrane</keyword>
<dbReference type="Gene3D" id="3.40.50.300">
    <property type="entry name" value="P-loop containing nucleotide triphosphate hydrolases"/>
    <property type="match status" value="1"/>
</dbReference>
<accession>A0A7R9KZL6</accession>
<evidence type="ECO:0000256" key="2">
    <source>
        <dbReference type="ARBA" id="ARBA00005814"/>
    </source>
</evidence>
<evidence type="ECO:0000256" key="7">
    <source>
        <dbReference type="SAM" id="Phobius"/>
    </source>
</evidence>
<reference evidence="9" key="1">
    <citation type="submission" date="2020-11" db="EMBL/GenBank/DDBJ databases">
        <authorList>
            <person name="Tran Van P."/>
        </authorList>
    </citation>
    <scope>NUCLEOTIDE SEQUENCE</scope>
</reference>
<keyword evidence="6 7" id="KW-0472">Membrane</keyword>
<feature type="transmembrane region" description="Helical" evidence="7">
    <location>
        <begin position="15"/>
        <end position="35"/>
    </location>
</feature>
<dbReference type="GO" id="GO:0005524">
    <property type="term" value="F:ATP binding"/>
    <property type="evidence" value="ECO:0007669"/>
    <property type="project" value="InterPro"/>
</dbReference>
<gene>
    <name evidence="9" type="ORF">OSB1V03_LOCUS11627</name>
</gene>
<sequence length="260" mass="28065">MAGCFISSIVRNQEMAMIIMQPLLILHTIFAGLFINSGQWRTVDYIPCYNNSESVGHCYGNGSNINMRVVLEINESHRDNRDLSGNIAPGQLLAIMGPSGAGKTTLLNALTGRNMSKMSVTGDVLINGRPVNGRTLASISSYIQQNDLFHPLLTVREHLMINATLRLSGALSHAEKNELVQNGLDVGSSELNLVNCSESRIGGDLTFKGISGGEMKRLSIASEVLTNPSLIDEPTSGLDSFMAESIVRLLKAMACEGRTI</sequence>
<protein>
    <recommendedName>
        <fullName evidence="8">ABC transporter domain-containing protein</fullName>
    </recommendedName>
</protein>
<dbReference type="Pfam" id="PF00005">
    <property type="entry name" value="ABC_tran"/>
    <property type="match status" value="1"/>
</dbReference>
<dbReference type="PANTHER" id="PTHR48041:SF139">
    <property type="entry name" value="PROTEIN SCARLET"/>
    <property type="match status" value="1"/>
</dbReference>
<evidence type="ECO:0000313" key="9">
    <source>
        <dbReference type="EMBL" id="CAD7631218.1"/>
    </source>
</evidence>
<dbReference type="AlphaFoldDB" id="A0A7R9KZL6"/>
<dbReference type="EMBL" id="OC863732">
    <property type="protein sequence ID" value="CAD7631218.1"/>
    <property type="molecule type" value="Genomic_DNA"/>
</dbReference>
<keyword evidence="5 7" id="KW-1133">Transmembrane helix</keyword>
<dbReference type="GO" id="GO:0005886">
    <property type="term" value="C:plasma membrane"/>
    <property type="evidence" value="ECO:0007669"/>
    <property type="project" value="TreeGrafter"/>
</dbReference>
<proteinExistence type="inferred from homology"/>
<dbReference type="SUPFAM" id="SSF52540">
    <property type="entry name" value="P-loop containing nucleoside triphosphate hydrolases"/>
    <property type="match status" value="1"/>
</dbReference>
<evidence type="ECO:0000313" key="10">
    <source>
        <dbReference type="Proteomes" id="UP000759131"/>
    </source>
</evidence>
<dbReference type="OrthoDB" id="66620at2759"/>
<dbReference type="EMBL" id="CAJPIZ010009157">
    <property type="protein sequence ID" value="CAG2111648.1"/>
    <property type="molecule type" value="Genomic_DNA"/>
</dbReference>
<dbReference type="InterPro" id="IPR050352">
    <property type="entry name" value="ABCG_transporters"/>
</dbReference>
<comment type="subcellular location">
    <subcellularLocation>
        <location evidence="1">Membrane</location>
        <topology evidence="1">Multi-pass membrane protein</topology>
    </subcellularLocation>
</comment>
<dbReference type="PANTHER" id="PTHR48041">
    <property type="entry name" value="ABC TRANSPORTER G FAMILY MEMBER 28"/>
    <property type="match status" value="1"/>
</dbReference>
<organism evidence="9">
    <name type="scientific">Medioppia subpectinata</name>
    <dbReference type="NCBI Taxonomy" id="1979941"/>
    <lineage>
        <taxon>Eukaryota</taxon>
        <taxon>Metazoa</taxon>
        <taxon>Ecdysozoa</taxon>
        <taxon>Arthropoda</taxon>
        <taxon>Chelicerata</taxon>
        <taxon>Arachnida</taxon>
        <taxon>Acari</taxon>
        <taxon>Acariformes</taxon>
        <taxon>Sarcoptiformes</taxon>
        <taxon>Oribatida</taxon>
        <taxon>Brachypylina</taxon>
        <taxon>Oppioidea</taxon>
        <taxon>Oppiidae</taxon>
        <taxon>Medioppia</taxon>
    </lineage>
</organism>
<evidence type="ECO:0000256" key="3">
    <source>
        <dbReference type="ARBA" id="ARBA00022448"/>
    </source>
</evidence>
<dbReference type="GO" id="GO:0016887">
    <property type="term" value="F:ATP hydrolysis activity"/>
    <property type="evidence" value="ECO:0007669"/>
    <property type="project" value="InterPro"/>
</dbReference>
<comment type="similarity">
    <text evidence="2">Belongs to the ABC transporter superfamily. ABCG family. Eye pigment precursor importer (TC 3.A.1.204) subfamily.</text>
</comment>
<evidence type="ECO:0000259" key="8">
    <source>
        <dbReference type="Pfam" id="PF00005"/>
    </source>
</evidence>
<dbReference type="InterPro" id="IPR003439">
    <property type="entry name" value="ABC_transporter-like_ATP-bd"/>
</dbReference>
<evidence type="ECO:0000256" key="6">
    <source>
        <dbReference type="ARBA" id="ARBA00023136"/>
    </source>
</evidence>
<evidence type="ECO:0000256" key="1">
    <source>
        <dbReference type="ARBA" id="ARBA00004141"/>
    </source>
</evidence>
<evidence type="ECO:0000256" key="5">
    <source>
        <dbReference type="ARBA" id="ARBA00022989"/>
    </source>
</evidence>